<accession>A0A6J6HYU1</accession>
<organism evidence="2">
    <name type="scientific">freshwater metagenome</name>
    <dbReference type="NCBI Taxonomy" id="449393"/>
    <lineage>
        <taxon>unclassified sequences</taxon>
        <taxon>metagenomes</taxon>
        <taxon>ecological metagenomes</taxon>
    </lineage>
</organism>
<gene>
    <name evidence="2" type="ORF">UFOPK1908_00627</name>
</gene>
<reference evidence="2" key="1">
    <citation type="submission" date="2020-05" db="EMBL/GenBank/DDBJ databases">
        <authorList>
            <person name="Chiriac C."/>
            <person name="Salcher M."/>
            <person name="Ghai R."/>
            <person name="Kavagutti S V."/>
        </authorList>
    </citation>
    <scope>NUCLEOTIDE SEQUENCE</scope>
</reference>
<dbReference type="PANTHER" id="PTHR43685:SF2">
    <property type="entry name" value="GLYCOSYLTRANSFERASE 2-LIKE DOMAIN-CONTAINING PROTEIN"/>
    <property type="match status" value="1"/>
</dbReference>
<dbReference type="InterPro" id="IPR050834">
    <property type="entry name" value="Glycosyltransf_2"/>
</dbReference>
<dbReference type="EMBL" id="CAEZVB010000021">
    <property type="protein sequence ID" value="CAB4619252.1"/>
    <property type="molecule type" value="Genomic_DNA"/>
</dbReference>
<dbReference type="InterPro" id="IPR001173">
    <property type="entry name" value="Glyco_trans_2-like"/>
</dbReference>
<name>A0A6J6HYU1_9ZZZZ</name>
<sequence length="265" mass="29140">MASPDTQAEVLLVVATLGRRPEYLKETLTSIREQGVPVDIVIVAPLSEPSILEAAQEFNTALLPDPGSLPGAINLGVNESSQHYEFVNWLNDDDLLEPGSLKATIAALKANPGASVAFGACRYINEQGKELWVSKAGPWAPRVLKWGPDLIPQPGMLVRASAWREVGGVDESYKLAFDLDLLLKLQKVGKLIDVGQTVSSFRWHADSLTVDDRTTNIKESERAKRAALSPTARKFTWVWEWPVRVATRFAASEVQRRAKKISQAT</sequence>
<dbReference type="Pfam" id="PF00535">
    <property type="entry name" value="Glycos_transf_2"/>
    <property type="match status" value="1"/>
</dbReference>
<dbReference type="AlphaFoldDB" id="A0A6J6HYU1"/>
<proteinExistence type="predicted"/>
<protein>
    <submittedName>
        <fullName evidence="2">Unannotated protein</fullName>
    </submittedName>
</protein>
<dbReference type="Gene3D" id="3.90.550.10">
    <property type="entry name" value="Spore Coat Polysaccharide Biosynthesis Protein SpsA, Chain A"/>
    <property type="match status" value="1"/>
</dbReference>
<dbReference type="InterPro" id="IPR029044">
    <property type="entry name" value="Nucleotide-diphossugar_trans"/>
</dbReference>
<dbReference type="SUPFAM" id="SSF53448">
    <property type="entry name" value="Nucleotide-diphospho-sugar transferases"/>
    <property type="match status" value="1"/>
</dbReference>
<evidence type="ECO:0000259" key="1">
    <source>
        <dbReference type="Pfam" id="PF00535"/>
    </source>
</evidence>
<dbReference type="PANTHER" id="PTHR43685">
    <property type="entry name" value="GLYCOSYLTRANSFERASE"/>
    <property type="match status" value="1"/>
</dbReference>
<evidence type="ECO:0000313" key="2">
    <source>
        <dbReference type="EMBL" id="CAB4619252.1"/>
    </source>
</evidence>
<feature type="domain" description="Glycosyltransferase 2-like" evidence="1">
    <location>
        <begin position="13"/>
        <end position="136"/>
    </location>
</feature>